<name>A0A379WCY3_SALET</name>
<sequence>MMDKGLSVMNTITIDSVDALEGVFHRIQSGEEILIEQLKIELFESVKFKIFGDETRYNGTLPASLAQGICEFQNEMYKVYTLIKYKTDNLQRLGAQDREDAEIVFSIKPGCTEIITALKDLAETCGNAFDKVTQGMSPTQKTTCFLFAVALFGGAWVGTSYLKSEAEIAVKQEETKQQEAKIKSENERLTILKDGMLQAMRSNAGVDTIERAEGIQEHVSKAYTGVLKSVSDADRIEIDGATKLNLSQKDVHEIIKNPIEKAKKEERNLELVIDSIKRTAEKITLSCREPSSEESFPVSVDTSFIDDKDEIALLFDAMKENRTVKILGSYTIRAGVIENGNASTIARP</sequence>
<dbReference type="RefSeq" id="WP_024142241.1">
    <property type="nucleotide sequence ID" value="NZ_CP094332.1"/>
</dbReference>
<dbReference type="AlphaFoldDB" id="A0A379WCY3"/>
<dbReference type="Proteomes" id="UP000255509">
    <property type="component" value="Unassembled WGS sequence"/>
</dbReference>
<proteinExistence type="predicted"/>
<organism evidence="1 2">
    <name type="scientific">Salmonella enterica I</name>
    <dbReference type="NCBI Taxonomy" id="59201"/>
    <lineage>
        <taxon>Bacteria</taxon>
        <taxon>Pseudomonadati</taxon>
        <taxon>Pseudomonadota</taxon>
        <taxon>Gammaproteobacteria</taxon>
        <taxon>Enterobacterales</taxon>
        <taxon>Enterobacteriaceae</taxon>
        <taxon>Salmonella</taxon>
    </lineage>
</organism>
<accession>A0A379WCY3</accession>
<dbReference type="EMBL" id="UGXS01000004">
    <property type="protein sequence ID" value="SUH17142.1"/>
    <property type="molecule type" value="Genomic_DNA"/>
</dbReference>
<evidence type="ECO:0000313" key="1">
    <source>
        <dbReference type="EMBL" id="SUH17142.1"/>
    </source>
</evidence>
<gene>
    <name evidence="1" type="ORF">NCTC8258_04926</name>
</gene>
<evidence type="ECO:0000313" key="2">
    <source>
        <dbReference type="Proteomes" id="UP000255509"/>
    </source>
</evidence>
<protein>
    <submittedName>
        <fullName evidence="1">Uncharacterized protein</fullName>
    </submittedName>
</protein>
<reference evidence="1 2" key="1">
    <citation type="submission" date="2018-06" db="EMBL/GenBank/DDBJ databases">
        <authorList>
            <consortium name="Pathogen Informatics"/>
            <person name="Doyle S."/>
        </authorList>
    </citation>
    <scope>NUCLEOTIDE SEQUENCE [LARGE SCALE GENOMIC DNA]</scope>
    <source>
        <strain evidence="1 2">NCTC8258</strain>
    </source>
</reference>